<evidence type="ECO:0000256" key="1">
    <source>
        <dbReference type="SAM" id="Phobius"/>
    </source>
</evidence>
<feature type="transmembrane region" description="Helical" evidence="1">
    <location>
        <begin position="7"/>
        <end position="28"/>
    </location>
</feature>
<protein>
    <submittedName>
        <fullName evidence="3">TlpA family protein disulfide reductase</fullName>
    </submittedName>
</protein>
<feature type="domain" description="Thioredoxin" evidence="2">
    <location>
        <begin position="17"/>
        <end position="180"/>
    </location>
</feature>
<accession>A0A6M1SZV6</accession>
<dbReference type="SUPFAM" id="SSF52833">
    <property type="entry name" value="Thioredoxin-like"/>
    <property type="match status" value="1"/>
</dbReference>
<keyword evidence="1" id="KW-0812">Transmembrane</keyword>
<dbReference type="InterPro" id="IPR036249">
    <property type="entry name" value="Thioredoxin-like_sf"/>
</dbReference>
<comment type="caution">
    <text evidence="3">The sequence shown here is derived from an EMBL/GenBank/DDBJ whole genome shotgun (WGS) entry which is preliminary data.</text>
</comment>
<gene>
    <name evidence="3" type="ORF">G3570_05510</name>
</gene>
<reference evidence="3 4" key="1">
    <citation type="submission" date="2020-02" db="EMBL/GenBank/DDBJ databases">
        <title>Balneolaceae bacterium YR4-1, complete genome.</title>
        <authorList>
            <person name="Li Y."/>
            <person name="Wu S."/>
        </authorList>
    </citation>
    <scope>NUCLEOTIDE SEQUENCE [LARGE SCALE GENOMIC DNA]</scope>
    <source>
        <strain evidence="3 4">YR4-1</strain>
    </source>
</reference>
<dbReference type="RefSeq" id="WP_165140123.1">
    <property type="nucleotide sequence ID" value="NZ_JAALLT010000002.1"/>
</dbReference>
<dbReference type="Pfam" id="PF00578">
    <property type="entry name" value="AhpC-TSA"/>
    <property type="match status" value="1"/>
</dbReference>
<dbReference type="EMBL" id="JAALLT010000002">
    <property type="protein sequence ID" value="NGP76077.1"/>
    <property type="molecule type" value="Genomic_DNA"/>
</dbReference>
<name>A0A6M1SZV6_9BACT</name>
<proteinExistence type="predicted"/>
<evidence type="ECO:0000259" key="2">
    <source>
        <dbReference type="PROSITE" id="PS51352"/>
    </source>
</evidence>
<dbReference type="PROSITE" id="PS51352">
    <property type="entry name" value="THIOREDOXIN_2"/>
    <property type="match status" value="1"/>
</dbReference>
<keyword evidence="1" id="KW-1133">Transmembrane helix</keyword>
<dbReference type="GO" id="GO:0016209">
    <property type="term" value="F:antioxidant activity"/>
    <property type="evidence" value="ECO:0007669"/>
    <property type="project" value="InterPro"/>
</dbReference>
<dbReference type="InterPro" id="IPR050553">
    <property type="entry name" value="Thioredoxin_ResA/DsbE_sf"/>
</dbReference>
<dbReference type="InterPro" id="IPR000866">
    <property type="entry name" value="AhpC/TSA"/>
</dbReference>
<keyword evidence="1" id="KW-0472">Membrane</keyword>
<evidence type="ECO:0000313" key="4">
    <source>
        <dbReference type="Proteomes" id="UP000473278"/>
    </source>
</evidence>
<keyword evidence="4" id="KW-1185">Reference proteome</keyword>
<dbReference type="CDD" id="cd02966">
    <property type="entry name" value="TlpA_like_family"/>
    <property type="match status" value="1"/>
</dbReference>
<evidence type="ECO:0000313" key="3">
    <source>
        <dbReference type="EMBL" id="NGP76077.1"/>
    </source>
</evidence>
<dbReference type="PANTHER" id="PTHR42852">
    <property type="entry name" value="THIOL:DISULFIDE INTERCHANGE PROTEIN DSBE"/>
    <property type="match status" value="1"/>
</dbReference>
<organism evidence="3 4">
    <name type="scientific">Halalkalibaculum roseum</name>
    <dbReference type="NCBI Taxonomy" id="2709311"/>
    <lineage>
        <taxon>Bacteria</taxon>
        <taxon>Pseudomonadati</taxon>
        <taxon>Balneolota</taxon>
        <taxon>Balneolia</taxon>
        <taxon>Balneolales</taxon>
        <taxon>Balneolaceae</taxon>
        <taxon>Halalkalibaculum</taxon>
    </lineage>
</organism>
<dbReference type="PANTHER" id="PTHR42852:SF13">
    <property type="entry name" value="PROTEIN DIPZ"/>
    <property type="match status" value="1"/>
</dbReference>
<dbReference type="InterPro" id="IPR013766">
    <property type="entry name" value="Thioredoxin_domain"/>
</dbReference>
<sequence>MKLDQKYFVPFLAVAAILTAILITFFTISSQKGQRQVFRDFVMQQDTLRYERMPLLNEEDSLSVSDFKGKFVILDFWATWSNFSEDVHFQISELARQHADTLQVIAGVVEDRQEKIDAYIERHDYPFHFVEGTTVFNKYDIPGMPTEIVYNPEGEIIDVFFGYPDSTQFDSLRILLNNGR</sequence>
<dbReference type="Gene3D" id="3.40.30.10">
    <property type="entry name" value="Glutaredoxin"/>
    <property type="match status" value="1"/>
</dbReference>
<dbReference type="Proteomes" id="UP000473278">
    <property type="component" value="Unassembled WGS sequence"/>
</dbReference>
<dbReference type="GO" id="GO:0016491">
    <property type="term" value="F:oxidoreductase activity"/>
    <property type="evidence" value="ECO:0007669"/>
    <property type="project" value="InterPro"/>
</dbReference>
<dbReference type="AlphaFoldDB" id="A0A6M1SZV6"/>